<feature type="region of interest" description="Disordered" evidence="1">
    <location>
        <begin position="1"/>
        <end position="63"/>
    </location>
</feature>
<feature type="compositionally biased region" description="Polar residues" evidence="1">
    <location>
        <begin position="17"/>
        <end position="40"/>
    </location>
</feature>
<dbReference type="Pfam" id="PF10646">
    <property type="entry name" value="Germane"/>
    <property type="match status" value="1"/>
</dbReference>
<reference evidence="3 4" key="1">
    <citation type="submission" date="2016-01" db="EMBL/GenBank/DDBJ databases">
        <title>Complete Genome Sequence of Paenibacillus yonginensis DCY84, a novel Plant Growth-Promoting Bacteria with Elicitation of Induced Systemic Resistance.</title>
        <authorList>
            <person name="Kim Y.J."/>
            <person name="Yang D.C."/>
            <person name="Sukweenadhi J."/>
        </authorList>
    </citation>
    <scope>NUCLEOTIDE SEQUENCE [LARGE SCALE GENOMIC DNA]</scope>
    <source>
        <strain evidence="3 4">DCY84</strain>
    </source>
</reference>
<feature type="compositionally biased region" description="Polar residues" evidence="1">
    <location>
        <begin position="49"/>
        <end position="63"/>
    </location>
</feature>
<gene>
    <name evidence="3" type="ORF">AWM70_09485</name>
</gene>
<dbReference type="EMBL" id="CP014167">
    <property type="protein sequence ID" value="ANS74795.1"/>
    <property type="molecule type" value="Genomic_DNA"/>
</dbReference>
<proteinExistence type="predicted"/>
<protein>
    <recommendedName>
        <fullName evidence="2">GerMN domain-containing protein</fullName>
    </recommendedName>
</protein>
<dbReference type="KEGG" id="pyg:AWM70_09485"/>
<sequence>MAVLAGCGQKPAASPAENGNTNVAESSSAPTESADAQQGAGNAPASIAPSGQPSSSEDASVSANAKQTESIKLYYADKDFMELKEATRDISYEASDNTSKYKAAFEGLQKSGSDDLISLWEKVQLLSVKFANGEVTLDIHMPDEARMGSDGELMALDSLQKTMFQFDEVQSIELLVDGKKLETLMGHADLLHPMTRN</sequence>
<evidence type="ECO:0000313" key="3">
    <source>
        <dbReference type="EMBL" id="ANS74795.1"/>
    </source>
</evidence>
<evidence type="ECO:0000313" key="4">
    <source>
        <dbReference type="Proteomes" id="UP000092573"/>
    </source>
</evidence>
<accession>A0A1B1N046</accession>
<dbReference type="AlphaFoldDB" id="A0A1B1N046"/>
<evidence type="ECO:0000259" key="2">
    <source>
        <dbReference type="SMART" id="SM00909"/>
    </source>
</evidence>
<feature type="domain" description="GerMN" evidence="2">
    <location>
        <begin position="101"/>
        <end position="185"/>
    </location>
</feature>
<keyword evidence="4" id="KW-1185">Reference proteome</keyword>
<organism evidence="3 4">
    <name type="scientific">Paenibacillus yonginensis</name>
    <dbReference type="NCBI Taxonomy" id="1462996"/>
    <lineage>
        <taxon>Bacteria</taxon>
        <taxon>Bacillati</taxon>
        <taxon>Bacillota</taxon>
        <taxon>Bacilli</taxon>
        <taxon>Bacillales</taxon>
        <taxon>Paenibacillaceae</taxon>
        <taxon>Paenibacillus</taxon>
    </lineage>
</organism>
<dbReference type="Proteomes" id="UP000092573">
    <property type="component" value="Chromosome"/>
</dbReference>
<dbReference type="SMART" id="SM00909">
    <property type="entry name" value="Germane"/>
    <property type="match status" value="1"/>
</dbReference>
<dbReference type="InterPro" id="IPR019606">
    <property type="entry name" value="GerMN"/>
</dbReference>
<name>A0A1B1N046_9BACL</name>
<evidence type="ECO:0000256" key="1">
    <source>
        <dbReference type="SAM" id="MobiDB-lite"/>
    </source>
</evidence>
<dbReference type="STRING" id="1462996.AWM70_09485"/>